<evidence type="ECO:0000313" key="2">
    <source>
        <dbReference type="Proteomes" id="UP000009145"/>
    </source>
</evidence>
<dbReference type="Proteomes" id="UP000009145">
    <property type="component" value="Chromosome"/>
</dbReference>
<dbReference type="KEGG" id="mec:Q7C_841"/>
<dbReference type="PATRIC" id="fig|754477.3.peg.830"/>
<dbReference type="InterPro" id="IPR016893">
    <property type="entry name" value="UCP028589"/>
</dbReference>
<evidence type="ECO:0000313" key="1">
    <source>
        <dbReference type="EMBL" id="AFJ02010.1"/>
    </source>
</evidence>
<dbReference type="RefSeq" id="WP_014703431.1">
    <property type="nucleotide sequence ID" value="NC_017856.1"/>
</dbReference>
<dbReference type="PIRSF" id="PIRSF028589">
    <property type="entry name" value="UCP028589"/>
    <property type="match status" value="1"/>
</dbReference>
<protein>
    <submittedName>
        <fullName evidence="1">Uncharacterized protein</fullName>
    </submittedName>
</protein>
<dbReference type="AlphaFoldDB" id="I1YGG7"/>
<reference evidence="1 2" key="1">
    <citation type="journal article" date="2012" name="J. Bacteriol.">
        <title>Complete genome sequences of Methylophaga sp. strain JAM1 and Methylophaga sp. strain JAM7.</title>
        <authorList>
            <person name="Villeneuve C."/>
            <person name="Martineau C."/>
            <person name="Mauffrey F."/>
            <person name="Villemur R."/>
        </authorList>
    </citation>
    <scope>NUCLEOTIDE SEQUENCE [LARGE SCALE GENOMIC DNA]</scope>
    <source>
        <strain evidence="1 2">JAM7</strain>
    </source>
</reference>
<dbReference type="eggNOG" id="ENOG502ZB4Z">
    <property type="taxonomic scope" value="Bacteria"/>
</dbReference>
<gene>
    <name evidence="1" type="ordered locus">Q7C_841</name>
</gene>
<name>I1YGG7_METFJ</name>
<dbReference type="STRING" id="754477.Q7C_841"/>
<dbReference type="EMBL" id="CP003380">
    <property type="protein sequence ID" value="AFJ02010.1"/>
    <property type="molecule type" value="Genomic_DNA"/>
</dbReference>
<sequence>MKDFSLQGKVWLGENLNGQPGAMNWVNDAALLQISASSEEEQRRESWSGKRNISATLSTGSEVSFTLTLNHANAKNLALGLYGTVNTVASDSVTAEAFPTGLVADDHVVLDRGNISNLVIEDSAGSPVTLVLDTNYEIADAVGGVIRILDPASLTQPFNADYDHGASTDVTMFTQKAPVRYLIMTGENTVDGSADKVRVRLYKLKFNPVNTLDLINDQFGEIQLTGTAILDTNNEPSADLGGFGRIELLEAS</sequence>
<organism evidence="1 2">
    <name type="scientific">Methylophaga frappieri (strain ATCC BAA-2434 / DSM 25690 / JAM7)</name>
    <dbReference type="NCBI Taxonomy" id="754477"/>
    <lineage>
        <taxon>Bacteria</taxon>
        <taxon>Pseudomonadati</taxon>
        <taxon>Pseudomonadota</taxon>
        <taxon>Gammaproteobacteria</taxon>
        <taxon>Thiotrichales</taxon>
        <taxon>Piscirickettsiaceae</taxon>
        <taxon>Methylophaga</taxon>
    </lineage>
</organism>
<dbReference type="HOGENOM" id="CLU_094952_0_0_6"/>
<keyword evidence="2" id="KW-1185">Reference proteome</keyword>
<proteinExistence type="predicted"/>
<accession>I1YGG7</accession>
<dbReference type="OrthoDB" id="6702050at2"/>